<feature type="domain" description="C2H2-type" evidence="10">
    <location>
        <begin position="599"/>
        <end position="626"/>
    </location>
</feature>
<dbReference type="FunFam" id="3.30.160.60:FF:000870">
    <property type="entry name" value="zinc finger protein 197 isoform X1"/>
    <property type="match status" value="1"/>
</dbReference>
<feature type="domain" description="C2H2-type" evidence="10">
    <location>
        <begin position="486"/>
        <end position="513"/>
    </location>
</feature>
<feature type="domain" description="C2H2-type" evidence="10">
    <location>
        <begin position="205"/>
        <end position="232"/>
    </location>
</feature>
<dbReference type="PANTHER" id="PTHR24388:SF50">
    <property type="entry name" value="ZINC FINGER PROTEIN 646"/>
    <property type="match status" value="1"/>
</dbReference>
<dbReference type="FunFam" id="3.30.160.60:FF:001963">
    <property type="entry name" value="Replication initiator 1"/>
    <property type="match status" value="1"/>
</dbReference>
<evidence type="ECO:0000256" key="2">
    <source>
        <dbReference type="ARBA" id="ARBA00022723"/>
    </source>
</evidence>
<dbReference type="GO" id="GO:0000981">
    <property type="term" value="F:DNA-binding transcription factor activity, RNA polymerase II-specific"/>
    <property type="evidence" value="ECO:0007669"/>
    <property type="project" value="TreeGrafter"/>
</dbReference>
<evidence type="ECO:0000259" key="10">
    <source>
        <dbReference type="PROSITE" id="PS50157"/>
    </source>
</evidence>
<comment type="subcellular location">
    <subcellularLocation>
        <location evidence="1">Nucleus</location>
    </subcellularLocation>
</comment>
<feature type="compositionally biased region" description="Basic and acidic residues" evidence="9">
    <location>
        <begin position="433"/>
        <end position="446"/>
    </location>
</feature>
<dbReference type="GO" id="GO:0008270">
    <property type="term" value="F:zinc ion binding"/>
    <property type="evidence" value="ECO:0007669"/>
    <property type="project" value="UniProtKB-KW"/>
</dbReference>
<reference evidence="12" key="1">
    <citation type="submission" date="2025-08" db="UniProtKB">
        <authorList>
            <consortium name="RefSeq"/>
        </authorList>
    </citation>
    <scope>IDENTIFICATION</scope>
    <source>
        <tissue evidence="12">Whole body</tissue>
    </source>
</reference>
<organism evidence="11 12">
    <name type="scientific">Sipha flava</name>
    <name type="common">yellow sugarcane aphid</name>
    <dbReference type="NCBI Taxonomy" id="143950"/>
    <lineage>
        <taxon>Eukaryota</taxon>
        <taxon>Metazoa</taxon>
        <taxon>Ecdysozoa</taxon>
        <taxon>Arthropoda</taxon>
        <taxon>Hexapoda</taxon>
        <taxon>Insecta</taxon>
        <taxon>Pterygota</taxon>
        <taxon>Neoptera</taxon>
        <taxon>Paraneoptera</taxon>
        <taxon>Hemiptera</taxon>
        <taxon>Sternorrhyncha</taxon>
        <taxon>Aphidomorpha</taxon>
        <taxon>Aphidoidea</taxon>
        <taxon>Aphididae</taxon>
        <taxon>Sipha</taxon>
    </lineage>
</organism>
<evidence type="ECO:0000256" key="4">
    <source>
        <dbReference type="ARBA" id="ARBA00022771"/>
    </source>
</evidence>
<dbReference type="Pfam" id="PF13912">
    <property type="entry name" value="zf-C2H2_6"/>
    <property type="match status" value="1"/>
</dbReference>
<evidence type="ECO:0000256" key="6">
    <source>
        <dbReference type="ARBA" id="ARBA00023242"/>
    </source>
</evidence>
<feature type="domain" description="C2H2-type" evidence="10">
    <location>
        <begin position="571"/>
        <end position="598"/>
    </location>
</feature>
<feature type="region of interest" description="Disordered" evidence="9">
    <location>
        <begin position="410"/>
        <end position="468"/>
    </location>
</feature>
<dbReference type="FunFam" id="3.30.160.60:FF:000557">
    <property type="entry name" value="zinc finger and SCAN domain-containing protein 29"/>
    <property type="match status" value="1"/>
</dbReference>
<feature type="domain" description="C2H2-type" evidence="10">
    <location>
        <begin position="627"/>
        <end position="654"/>
    </location>
</feature>
<dbReference type="SUPFAM" id="SSF57667">
    <property type="entry name" value="beta-beta-alpha zinc fingers"/>
    <property type="match status" value="4"/>
</dbReference>
<dbReference type="GO" id="GO:0000978">
    <property type="term" value="F:RNA polymerase II cis-regulatory region sequence-specific DNA binding"/>
    <property type="evidence" value="ECO:0007669"/>
    <property type="project" value="TreeGrafter"/>
</dbReference>
<keyword evidence="5" id="KW-0862">Zinc</keyword>
<dbReference type="Proteomes" id="UP000694846">
    <property type="component" value="Unplaced"/>
</dbReference>
<dbReference type="Gene3D" id="3.30.160.60">
    <property type="entry name" value="Classic Zinc Finger"/>
    <property type="match status" value="7"/>
</dbReference>
<dbReference type="Pfam" id="PF00096">
    <property type="entry name" value="zf-C2H2"/>
    <property type="match status" value="6"/>
</dbReference>
<feature type="compositionally biased region" description="Basic and acidic residues" evidence="9">
    <location>
        <begin position="459"/>
        <end position="468"/>
    </location>
</feature>
<dbReference type="GeneID" id="112685813"/>
<dbReference type="InterPro" id="IPR036236">
    <property type="entry name" value="Znf_C2H2_sf"/>
</dbReference>
<accession>A0A8B8FS63</accession>
<keyword evidence="11" id="KW-1185">Reference proteome</keyword>
<gene>
    <name evidence="12" type="primary">LOC112685813</name>
</gene>
<feature type="domain" description="C2H2-type" evidence="10">
    <location>
        <begin position="514"/>
        <end position="541"/>
    </location>
</feature>
<dbReference type="SMART" id="SM00355">
    <property type="entry name" value="ZnF_C2H2"/>
    <property type="match status" value="9"/>
</dbReference>
<dbReference type="InterPro" id="IPR050527">
    <property type="entry name" value="Snail/Krueppel_Znf"/>
</dbReference>
<dbReference type="FunFam" id="3.30.160.60:FF:000176">
    <property type="entry name" value="zinc finger protein 70"/>
    <property type="match status" value="1"/>
</dbReference>
<evidence type="ECO:0000256" key="3">
    <source>
        <dbReference type="ARBA" id="ARBA00022737"/>
    </source>
</evidence>
<evidence type="ECO:0000256" key="1">
    <source>
        <dbReference type="ARBA" id="ARBA00004123"/>
    </source>
</evidence>
<dbReference type="PROSITE" id="PS50157">
    <property type="entry name" value="ZINC_FINGER_C2H2_2"/>
    <property type="match status" value="9"/>
</dbReference>
<evidence type="ECO:0000313" key="11">
    <source>
        <dbReference type="Proteomes" id="UP000694846"/>
    </source>
</evidence>
<dbReference type="PROSITE" id="PS00028">
    <property type="entry name" value="ZINC_FINGER_C2H2_1"/>
    <property type="match status" value="9"/>
</dbReference>
<proteinExistence type="inferred from homology"/>
<keyword evidence="3" id="KW-0677">Repeat</keyword>
<protein>
    <submittedName>
        <fullName evidence="12">Zinc finger protein 595-like isoform X1</fullName>
    </submittedName>
</protein>
<dbReference type="InterPro" id="IPR013087">
    <property type="entry name" value="Znf_C2H2_type"/>
</dbReference>
<comment type="similarity">
    <text evidence="7">Belongs to the snail C2H2-type zinc-finger protein family.</text>
</comment>
<evidence type="ECO:0000256" key="8">
    <source>
        <dbReference type="PROSITE-ProRule" id="PRU00042"/>
    </source>
</evidence>
<feature type="domain" description="C2H2-type" evidence="10">
    <location>
        <begin position="238"/>
        <end position="265"/>
    </location>
</feature>
<sequence>MKAINVPITSPTYLPIMDNDILDERSREFLETADEYITEHGHQHVSEEDSKQLANNQHNLPEEFRIDENEELSHHTTAYYDTSDMLSGDGSATLTEDDHRLANELAAELAQQNKSLVDGSHHDTHLMTSYLYSTDFDLNTNGKHSSQTSNHINNQQIISSESLIEVEVSESDYHAEIQHNLPHKKRFRKRESAPTPMRSIHPKCYKCKQCGEQFNSQSAFTAHRAIHTPKKVGGRMPFLCEICDKHFTHQIKFFEHLKYHYEPQQSKVIVVTTESGTSPHHVNYQNHVAQESADNNENHYIEETIEGQPELHDLPPLQSYRLTEEENMEDDKHCLFSSDGSILAAQLQQPFPTCHLCGRNFRRLKALEIHMASVHPQPATVVTVKQDCLEEFSDPEDLMEGIRHMVPGVADTESETDEKPPLQDWEYNGESNTNHEDTTIKPKQKENNCLLNENDDNGENSRAEHTWEDDTDELEQIMKKNISKNLVCTQCKRKFNHRNSLLYHLRSHSGKRPHSCKLCPKSFFSSSALKVHNRLHTGDKPFECEWCGRNFRQWGDLKYHIASLHSESKQFQCEFCGKDFARKYSLIVHRRIHTGEKNYICEFCKKTFRASSYLQNHRRIHTGEKPYKCETCGKAFRVRSDMRRHTVVHRKDAVNSVQISSYTGPVNDIVTSSDMSIHLTKLEVKEDKITTESDVDVKFHENFSHNSNQLLSADGVSAPLNLNLRAQDNGENDESSHFEQFNSRQDMIDRDTNTLYVWIPTNTEQLLQSE</sequence>
<dbReference type="PANTHER" id="PTHR24388">
    <property type="entry name" value="ZINC FINGER PROTEIN"/>
    <property type="match status" value="1"/>
</dbReference>
<evidence type="ECO:0000313" key="12">
    <source>
        <dbReference type="RefSeq" id="XP_025413607.1"/>
    </source>
</evidence>
<feature type="domain" description="C2H2-type" evidence="10">
    <location>
        <begin position="542"/>
        <end position="570"/>
    </location>
</feature>
<keyword evidence="2" id="KW-0479">Metal-binding</keyword>
<name>A0A8B8FS63_9HEMI</name>
<evidence type="ECO:0000256" key="9">
    <source>
        <dbReference type="SAM" id="MobiDB-lite"/>
    </source>
</evidence>
<dbReference type="AlphaFoldDB" id="A0A8B8FS63"/>
<dbReference type="FunFam" id="3.30.160.60:FF:000446">
    <property type="entry name" value="Zinc finger protein"/>
    <property type="match status" value="1"/>
</dbReference>
<keyword evidence="6" id="KW-0539">Nucleus</keyword>
<keyword evidence="4 8" id="KW-0863">Zinc-finger</keyword>
<dbReference type="RefSeq" id="XP_025413607.1">
    <property type="nucleotide sequence ID" value="XM_025557822.1"/>
</dbReference>
<dbReference type="OrthoDB" id="6077919at2759"/>
<evidence type="ECO:0000256" key="5">
    <source>
        <dbReference type="ARBA" id="ARBA00022833"/>
    </source>
</evidence>
<dbReference type="FunFam" id="3.30.160.60:FF:000100">
    <property type="entry name" value="Zinc finger 45-like"/>
    <property type="match status" value="1"/>
</dbReference>
<dbReference type="GO" id="GO:0005634">
    <property type="term" value="C:nucleus"/>
    <property type="evidence" value="ECO:0007669"/>
    <property type="project" value="UniProtKB-SubCell"/>
</dbReference>
<evidence type="ECO:0000256" key="7">
    <source>
        <dbReference type="ARBA" id="ARBA00037948"/>
    </source>
</evidence>
<feature type="domain" description="C2H2-type" evidence="10">
    <location>
        <begin position="352"/>
        <end position="380"/>
    </location>
</feature>